<evidence type="ECO:0000313" key="1">
    <source>
        <dbReference type="EMBL" id="MBC9717790.1"/>
    </source>
</evidence>
<gene>
    <name evidence="1" type="ORF">H9Y04_35195</name>
</gene>
<organism evidence="1 2">
    <name type="scientific">Streptomyces polyasparticus</name>
    <dbReference type="NCBI Taxonomy" id="2767826"/>
    <lineage>
        <taxon>Bacteria</taxon>
        <taxon>Bacillati</taxon>
        <taxon>Actinomycetota</taxon>
        <taxon>Actinomycetes</taxon>
        <taxon>Kitasatosporales</taxon>
        <taxon>Streptomycetaceae</taxon>
        <taxon>Streptomyces</taxon>
    </lineage>
</organism>
<sequence length="94" mass="10520">MDITDIAAIVLAARVVGAPTERRVSGTTVHQLRLRGQRRGQTVDFSLRDGHRLWRVEAVTDDHGTNLQPRTLGRRLSARLTELHTQATDRPTSL</sequence>
<dbReference type="RefSeq" id="WP_187818236.1">
    <property type="nucleotide sequence ID" value="NZ_JACTVJ010000021.1"/>
</dbReference>
<evidence type="ECO:0000313" key="2">
    <source>
        <dbReference type="Proteomes" id="UP000642284"/>
    </source>
</evidence>
<comment type="caution">
    <text evidence="1">The sequence shown here is derived from an EMBL/GenBank/DDBJ whole genome shotgun (WGS) entry which is preliminary data.</text>
</comment>
<reference evidence="1 2" key="1">
    <citation type="submission" date="2020-08" db="EMBL/GenBank/DDBJ databases">
        <title>Genemic of Streptomyces polyaspartic.</title>
        <authorList>
            <person name="Liu W."/>
        </authorList>
    </citation>
    <scope>NUCLEOTIDE SEQUENCE [LARGE SCALE GENOMIC DNA]</scope>
    <source>
        <strain evidence="1 2">TRM66268-LWL</strain>
    </source>
</reference>
<evidence type="ECO:0008006" key="3">
    <source>
        <dbReference type="Google" id="ProtNLM"/>
    </source>
</evidence>
<proteinExistence type="predicted"/>
<name>A0ABR7SSZ4_9ACTN</name>
<accession>A0ABR7SSZ4</accession>
<keyword evidence="2" id="KW-1185">Reference proteome</keyword>
<protein>
    <recommendedName>
        <fullName evidence="3">WYL domain-containing protein</fullName>
    </recommendedName>
</protein>
<dbReference type="EMBL" id="JACTVJ010000021">
    <property type="protein sequence ID" value="MBC9717790.1"/>
    <property type="molecule type" value="Genomic_DNA"/>
</dbReference>
<dbReference type="Proteomes" id="UP000642284">
    <property type="component" value="Unassembled WGS sequence"/>
</dbReference>